<comment type="caution">
    <text evidence="4">The sequence shown here is derived from an EMBL/GenBank/DDBJ whole genome shotgun (WGS) entry which is preliminary data.</text>
</comment>
<dbReference type="PANTHER" id="PTHR30486:SF6">
    <property type="entry name" value="TYPE IV PILUS RETRACTATION ATPASE PILT"/>
    <property type="match status" value="1"/>
</dbReference>
<dbReference type="InterPro" id="IPR050921">
    <property type="entry name" value="T4SS_GSP_E_ATPase"/>
</dbReference>
<sequence>MSVFEFRTRREASANDDGEAAVSWEDVRHLRAAVVERLTGELGGRHADEEYRRHLGREFIAEEVQEWGNRRVSAGEPAPTLAQEQRLRTRLWDALFGLGRLQPLLTEDVENVEINGYDEVWLRMASGEVARAEPVADSDEDLVAELRFLASQSGRSLSTARPSLHLELADGSRLAAMIETTRRPHVVLRRHRLTGMTLGDLVGRATLSTGLRHVLAAAVRARKNILVTGPQNSGKTTLVRAMATEIPADQRFASIEQEYELHLDRLGLHPHVVAMQAREGGSELGPDGRPAGEIGLDRIIRDSLRMNLSRIIVGEVRGPEALPMLDAMTTGDGGSMATMHAHSARGAVERLVALCGRHGLAPDIAYRVIADAVDLIVHVHLVDDTWRAGGCRHRFVREVVALEPGADGRPAITEVYLPDDEGRAVATGDPGPLEGDLVRAGLPPKWLRPGNDQWKSAPAARVSPAASS</sequence>
<dbReference type="Gene3D" id="3.30.450.380">
    <property type="match status" value="1"/>
</dbReference>
<keyword evidence="5" id="KW-1185">Reference proteome</keyword>
<evidence type="ECO:0000259" key="3">
    <source>
        <dbReference type="Pfam" id="PF00437"/>
    </source>
</evidence>
<proteinExistence type="inferred from homology"/>
<dbReference type="InterPro" id="IPR027417">
    <property type="entry name" value="P-loop_NTPase"/>
</dbReference>
<dbReference type="Proteomes" id="UP000589036">
    <property type="component" value="Unassembled WGS sequence"/>
</dbReference>
<accession>A0A852U7I0</accession>
<feature type="domain" description="Bacterial type II secretion system protein E" evidence="3">
    <location>
        <begin position="183"/>
        <end position="425"/>
    </location>
</feature>
<comment type="similarity">
    <text evidence="1">Belongs to the GSP E family.</text>
</comment>
<dbReference type="SUPFAM" id="SSF52540">
    <property type="entry name" value="P-loop containing nucleoside triphosphate hydrolases"/>
    <property type="match status" value="1"/>
</dbReference>
<organism evidence="4 5">
    <name type="scientific">Spinactinospora alkalitolerans</name>
    <dbReference type="NCBI Taxonomy" id="687207"/>
    <lineage>
        <taxon>Bacteria</taxon>
        <taxon>Bacillati</taxon>
        <taxon>Actinomycetota</taxon>
        <taxon>Actinomycetes</taxon>
        <taxon>Streptosporangiales</taxon>
        <taxon>Nocardiopsidaceae</taxon>
        <taxon>Spinactinospora</taxon>
    </lineage>
</organism>
<gene>
    <name evidence="4" type="ORF">HDA32_005953</name>
</gene>
<dbReference type="GO" id="GO:0016887">
    <property type="term" value="F:ATP hydrolysis activity"/>
    <property type="evidence" value="ECO:0007669"/>
    <property type="project" value="InterPro"/>
</dbReference>
<dbReference type="InterPro" id="IPR001482">
    <property type="entry name" value="T2SS/T4SS_dom"/>
</dbReference>
<dbReference type="CDD" id="cd01130">
    <property type="entry name" value="VirB11-like_ATPase"/>
    <property type="match status" value="1"/>
</dbReference>
<name>A0A852U7I0_9ACTN</name>
<dbReference type="RefSeq" id="WP_218882649.1">
    <property type="nucleotide sequence ID" value="NZ_BAAAYY010000005.1"/>
</dbReference>
<dbReference type="Pfam" id="PF00437">
    <property type="entry name" value="T2SSE"/>
    <property type="match status" value="1"/>
</dbReference>
<dbReference type="PANTHER" id="PTHR30486">
    <property type="entry name" value="TWITCHING MOTILITY PROTEIN PILT"/>
    <property type="match status" value="1"/>
</dbReference>
<dbReference type="Gene3D" id="3.40.50.300">
    <property type="entry name" value="P-loop containing nucleotide triphosphate hydrolases"/>
    <property type="match status" value="1"/>
</dbReference>
<feature type="region of interest" description="Disordered" evidence="2">
    <location>
        <begin position="423"/>
        <end position="468"/>
    </location>
</feature>
<evidence type="ECO:0000313" key="4">
    <source>
        <dbReference type="EMBL" id="NYE50833.1"/>
    </source>
</evidence>
<dbReference type="EMBL" id="JACCCC010000001">
    <property type="protein sequence ID" value="NYE50833.1"/>
    <property type="molecule type" value="Genomic_DNA"/>
</dbReference>
<dbReference type="AlphaFoldDB" id="A0A852U7I0"/>
<evidence type="ECO:0000256" key="2">
    <source>
        <dbReference type="SAM" id="MobiDB-lite"/>
    </source>
</evidence>
<evidence type="ECO:0000313" key="5">
    <source>
        <dbReference type="Proteomes" id="UP000589036"/>
    </source>
</evidence>
<reference evidence="4 5" key="1">
    <citation type="submission" date="2020-07" db="EMBL/GenBank/DDBJ databases">
        <title>Sequencing the genomes of 1000 actinobacteria strains.</title>
        <authorList>
            <person name="Klenk H.-P."/>
        </authorList>
    </citation>
    <scope>NUCLEOTIDE SEQUENCE [LARGE SCALE GENOMIC DNA]</scope>
    <source>
        <strain evidence="4 5">CXB654</strain>
    </source>
</reference>
<evidence type="ECO:0000256" key="1">
    <source>
        <dbReference type="ARBA" id="ARBA00006611"/>
    </source>
</evidence>
<feature type="compositionally biased region" description="Low complexity" evidence="2">
    <location>
        <begin position="456"/>
        <end position="468"/>
    </location>
</feature>
<protein>
    <submittedName>
        <fullName evidence="4">Flp pilus assembly CpaF family ATPase</fullName>
    </submittedName>
</protein>